<keyword evidence="4" id="KW-0804">Transcription</keyword>
<dbReference type="InterPro" id="IPR036390">
    <property type="entry name" value="WH_DNA-bd_sf"/>
</dbReference>
<evidence type="ECO:0000256" key="3">
    <source>
        <dbReference type="ARBA" id="ARBA00023125"/>
    </source>
</evidence>
<evidence type="ECO:0000313" key="6">
    <source>
        <dbReference type="EMBL" id="EFW28821.1"/>
    </source>
</evidence>
<evidence type="ECO:0000256" key="1">
    <source>
        <dbReference type="ARBA" id="ARBA00009437"/>
    </source>
</evidence>
<dbReference type="Gene3D" id="1.10.10.10">
    <property type="entry name" value="Winged helix-like DNA-binding domain superfamily/Winged helix DNA-binding domain"/>
    <property type="match status" value="1"/>
</dbReference>
<comment type="caution">
    <text evidence="6">The sequence shown here is derived from an EMBL/GenBank/DDBJ whole genome shotgun (WGS) entry which is preliminary data.</text>
</comment>
<keyword evidence="3" id="KW-0238">DNA-binding</keyword>
<evidence type="ECO:0000259" key="5">
    <source>
        <dbReference type="PROSITE" id="PS50931"/>
    </source>
</evidence>
<sequence length="240" mass="27120">MLVLARLKSFSKTAIEMNLSQSTISARVADLERELDRKMFTRNHHSVALTPAGSIFLPYAKKAVHDYEQGRWHINAIETFDDRLAIGNVNSALGNFLLPVYVDFMRAYPRISIHAAIGHSSDILQQLADGLIDVAISYRLPKSKKIRSWICVDEDFVFVVGRKDPLAEYESIHVKGLAITNLIMQDWGGAFSEWFHSIIPANRFSGCYMSSTPALAHLYVDRRQTAAPAGNRKMDRCYEE</sequence>
<feature type="domain" description="HTH lysR-type" evidence="5">
    <location>
        <begin position="1"/>
        <end position="50"/>
    </location>
</feature>
<dbReference type="AlphaFoldDB" id="E7N4U0"/>
<dbReference type="CDD" id="cd05466">
    <property type="entry name" value="PBP2_LTTR_substrate"/>
    <property type="match status" value="1"/>
</dbReference>
<protein>
    <submittedName>
        <fullName evidence="6">Transcriptional regulator, LysR family</fullName>
    </submittedName>
</protein>
<dbReference type="Pfam" id="PF00126">
    <property type="entry name" value="HTH_1"/>
    <property type="match status" value="1"/>
</dbReference>
<dbReference type="Proteomes" id="UP000004633">
    <property type="component" value="Unassembled WGS sequence"/>
</dbReference>
<dbReference type="PANTHER" id="PTHR30126">
    <property type="entry name" value="HTH-TYPE TRANSCRIPTIONAL REGULATOR"/>
    <property type="match status" value="1"/>
</dbReference>
<evidence type="ECO:0000256" key="2">
    <source>
        <dbReference type="ARBA" id="ARBA00023015"/>
    </source>
</evidence>
<organism evidence="6 7">
    <name type="scientific">Selenomonas artemidis F0399</name>
    <dbReference type="NCBI Taxonomy" id="749551"/>
    <lineage>
        <taxon>Bacteria</taxon>
        <taxon>Bacillati</taxon>
        <taxon>Bacillota</taxon>
        <taxon>Negativicutes</taxon>
        <taxon>Selenomonadales</taxon>
        <taxon>Selenomonadaceae</taxon>
        <taxon>Selenomonas</taxon>
    </lineage>
</organism>
<gene>
    <name evidence="6" type="ORF">HMPREF9555_02035</name>
</gene>
<dbReference type="STRING" id="749551.HMPREF9555_02035"/>
<dbReference type="HOGENOM" id="CLU_1155755_0_0_9"/>
<dbReference type="InterPro" id="IPR005119">
    <property type="entry name" value="LysR_subst-bd"/>
</dbReference>
<dbReference type="PANTHER" id="PTHR30126:SF64">
    <property type="entry name" value="HTH-TYPE TRANSCRIPTIONAL REGULATOR CITR"/>
    <property type="match status" value="1"/>
</dbReference>
<name>E7N4U0_9FIRM</name>
<dbReference type="PRINTS" id="PR00039">
    <property type="entry name" value="HTHLYSR"/>
</dbReference>
<evidence type="ECO:0000256" key="4">
    <source>
        <dbReference type="ARBA" id="ARBA00023163"/>
    </source>
</evidence>
<dbReference type="SUPFAM" id="SSF53850">
    <property type="entry name" value="Periplasmic binding protein-like II"/>
    <property type="match status" value="1"/>
</dbReference>
<reference evidence="6 7" key="1">
    <citation type="submission" date="2010-08" db="EMBL/GenBank/DDBJ databases">
        <authorList>
            <person name="Weinstock G."/>
            <person name="Sodergren E."/>
            <person name="Clifton S."/>
            <person name="Fulton L."/>
            <person name="Fulton B."/>
            <person name="Courtney L."/>
            <person name="Fronick C."/>
            <person name="Harrison M."/>
            <person name="Strong C."/>
            <person name="Farmer C."/>
            <person name="Delahaunty K."/>
            <person name="Markovic C."/>
            <person name="Hall O."/>
            <person name="Minx P."/>
            <person name="Tomlinson C."/>
            <person name="Mitreva M."/>
            <person name="Hou S."/>
            <person name="Chen J."/>
            <person name="Wollam A."/>
            <person name="Pepin K.H."/>
            <person name="Johnson M."/>
            <person name="Bhonagiri V."/>
            <person name="Zhang X."/>
            <person name="Suruliraj S."/>
            <person name="Warren W."/>
            <person name="Chinwalla A."/>
            <person name="Mardis E.R."/>
            <person name="Wilson R.K."/>
        </authorList>
    </citation>
    <scope>NUCLEOTIDE SEQUENCE [LARGE SCALE GENOMIC DNA]</scope>
    <source>
        <strain evidence="6 7">F0399</strain>
    </source>
</reference>
<evidence type="ECO:0000313" key="7">
    <source>
        <dbReference type="Proteomes" id="UP000004633"/>
    </source>
</evidence>
<dbReference type="SUPFAM" id="SSF46785">
    <property type="entry name" value="Winged helix' DNA-binding domain"/>
    <property type="match status" value="1"/>
</dbReference>
<dbReference type="InterPro" id="IPR036388">
    <property type="entry name" value="WH-like_DNA-bd_sf"/>
</dbReference>
<dbReference type="Pfam" id="PF03466">
    <property type="entry name" value="LysR_substrate"/>
    <property type="match status" value="1"/>
</dbReference>
<dbReference type="GO" id="GO:0000976">
    <property type="term" value="F:transcription cis-regulatory region binding"/>
    <property type="evidence" value="ECO:0007669"/>
    <property type="project" value="TreeGrafter"/>
</dbReference>
<dbReference type="GO" id="GO:0003700">
    <property type="term" value="F:DNA-binding transcription factor activity"/>
    <property type="evidence" value="ECO:0007669"/>
    <property type="project" value="InterPro"/>
</dbReference>
<comment type="similarity">
    <text evidence="1">Belongs to the LysR transcriptional regulatory family.</text>
</comment>
<dbReference type="EMBL" id="AECV01000057">
    <property type="protein sequence ID" value="EFW28821.1"/>
    <property type="molecule type" value="Genomic_DNA"/>
</dbReference>
<accession>E7N4U0</accession>
<dbReference type="Gene3D" id="3.40.190.290">
    <property type="match status" value="1"/>
</dbReference>
<keyword evidence="2" id="KW-0805">Transcription regulation</keyword>
<keyword evidence="7" id="KW-1185">Reference proteome</keyword>
<proteinExistence type="inferred from homology"/>
<dbReference type="InterPro" id="IPR000847">
    <property type="entry name" value="LysR_HTH_N"/>
</dbReference>
<dbReference type="PROSITE" id="PS50931">
    <property type="entry name" value="HTH_LYSR"/>
    <property type="match status" value="1"/>
</dbReference>